<dbReference type="InterPro" id="IPR004117">
    <property type="entry name" value="7tm6_olfct_rcpt"/>
</dbReference>
<evidence type="ECO:0000256" key="5">
    <source>
        <dbReference type="ARBA" id="ARBA00022989"/>
    </source>
</evidence>
<dbReference type="PANTHER" id="PTHR21137">
    <property type="entry name" value="ODORANT RECEPTOR"/>
    <property type="match status" value="1"/>
</dbReference>
<dbReference type="RefSeq" id="XP_046596303.1">
    <property type="nucleotide sequence ID" value="XM_046740347.1"/>
</dbReference>
<feature type="transmembrane region" description="Helical" evidence="9">
    <location>
        <begin position="285"/>
        <end position="309"/>
    </location>
</feature>
<evidence type="ECO:0000256" key="7">
    <source>
        <dbReference type="ARBA" id="ARBA00023170"/>
    </source>
</evidence>
<accession>A0ABM3G7Q2</accession>
<evidence type="ECO:0000313" key="11">
    <source>
        <dbReference type="RefSeq" id="XP_046596303.1"/>
    </source>
</evidence>
<evidence type="ECO:0000256" key="1">
    <source>
        <dbReference type="ARBA" id="ARBA00004141"/>
    </source>
</evidence>
<comment type="similarity">
    <text evidence="9">Belongs to the insect chemoreceptor superfamily. Heteromeric odorant receptor channel (TC 1.A.69) family.</text>
</comment>
<name>A0ABM3G7Q2_NEOLC</name>
<reference evidence="11" key="1">
    <citation type="submission" date="2025-08" db="UniProtKB">
        <authorList>
            <consortium name="RefSeq"/>
        </authorList>
    </citation>
    <scope>IDENTIFICATION</scope>
    <source>
        <tissue evidence="11">Thorax and Abdomen</tissue>
    </source>
</reference>
<keyword evidence="6 9" id="KW-0472">Membrane</keyword>
<sequence>MTRSRMTIDTIEKTKSSLINGETMDVTSYVSLNRVILKLTGLHPKSLPRTLTVAFFMLLIVVPQIQQIYYSSNLNIILETSSVLLTIILALLKMIVWTSRRREIDDLITFMFGEYWNIAKQRSETGASCFLGYASFAKKFTRCYGFLVFNALLVFYTSPLVQIYILDTEDSSNGTRPLLFPGTYPEGWTEPPFYQLALLSQVVATIACATVILAIDTLIASTLFHTSGHFRILQINLQRIGDDTIDVIDKRKNAESLTITARQKLATCIKHHQIILRFSKNVDHLFSPIMLCQVLASNLIICLVGLQVTLTPTDRSKGAKYFSYLMMALFQLILFCFPGDGLISQSLAVSDAAYATKWFKLSKRLKTDVRLIILRGQQPAKITAGKFNVMCLEHLATVLSASMSYFTVLRSLS</sequence>
<gene>
    <name evidence="11" type="primary">LOC107217622</name>
</gene>
<proteinExistence type="inferred from homology"/>
<dbReference type="PANTHER" id="PTHR21137:SF42">
    <property type="entry name" value="ODORANT RECEPTOR 83A"/>
    <property type="match status" value="1"/>
</dbReference>
<evidence type="ECO:0000256" key="3">
    <source>
        <dbReference type="ARBA" id="ARBA00022692"/>
    </source>
</evidence>
<feature type="transmembrane region" description="Helical" evidence="9">
    <location>
        <begin position="76"/>
        <end position="96"/>
    </location>
</feature>
<organism evidence="10 11">
    <name type="scientific">Neodiprion lecontei</name>
    <name type="common">Redheaded pine sawfly</name>
    <dbReference type="NCBI Taxonomy" id="441921"/>
    <lineage>
        <taxon>Eukaryota</taxon>
        <taxon>Metazoa</taxon>
        <taxon>Ecdysozoa</taxon>
        <taxon>Arthropoda</taxon>
        <taxon>Hexapoda</taxon>
        <taxon>Insecta</taxon>
        <taxon>Pterygota</taxon>
        <taxon>Neoptera</taxon>
        <taxon>Endopterygota</taxon>
        <taxon>Hymenoptera</taxon>
        <taxon>Tenthredinoidea</taxon>
        <taxon>Diprionidae</taxon>
        <taxon>Diprioninae</taxon>
        <taxon>Neodiprion</taxon>
    </lineage>
</organism>
<keyword evidence="3 9" id="KW-0812">Transmembrane</keyword>
<dbReference type="Pfam" id="PF02949">
    <property type="entry name" value="7tm_6"/>
    <property type="match status" value="1"/>
</dbReference>
<evidence type="ECO:0000256" key="9">
    <source>
        <dbReference type="RuleBase" id="RU351113"/>
    </source>
</evidence>
<keyword evidence="2 9" id="KW-0716">Sensory transduction</keyword>
<evidence type="ECO:0000256" key="6">
    <source>
        <dbReference type="ARBA" id="ARBA00023136"/>
    </source>
</evidence>
<feature type="transmembrane region" description="Helical" evidence="9">
    <location>
        <begin position="193"/>
        <end position="215"/>
    </location>
</feature>
<keyword evidence="7 9" id="KW-0675">Receptor</keyword>
<comment type="subcellular location">
    <subcellularLocation>
        <location evidence="9">Cell membrane</location>
        <topology evidence="9">Multi-pass membrane protein</topology>
    </subcellularLocation>
    <subcellularLocation>
        <location evidence="1">Membrane</location>
        <topology evidence="1">Multi-pass membrane protein</topology>
    </subcellularLocation>
</comment>
<dbReference type="GeneID" id="107217622"/>
<comment type="caution">
    <text evidence="9">Lacks conserved residue(s) required for the propagation of feature annotation.</text>
</comment>
<evidence type="ECO:0000313" key="10">
    <source>
        <dbReference type="Proteomes" id="UP000829291"/>
    </source>
</evidence>
<keyword evidence="10" id="KW-1185">Reference proteome</keyword>
<feature type="transmembrane region" description="Helical" evidence="9">
    <location>
        <begin position="143"/>
        <end position="165"/>
    </location>
</feature>
<evidence type="ECO:0000256" key="4">
    <source>
        <dbReference type="ARBA" id="ARBA00022725"/>
    </source>
</evidence>
<protein>
    <recommendedName>
        <fullName evidence="9">Odorant receptor</fullName>
    </recommendedName>
</protein>
<keyword evidence="4 9" id="KW-0552">Olfaction</keyword>
<keyword evidence="5 9" id="KW-1133">Transmembrane helix</keyword>
<evidence type="ECO:0000256" key="2">
    <source>
        <dbReference type="ARBA" id="ARBA00022606"/>
    </source>
</evidence>
<evidence type="ECO:0000256" key="8">
    <source>
        <dbReference type="ARBA" id="ARBA00023224"/>
    </source>
</evidence>
<feature type="transmembrane region" description="Helical" evidence="9">
    <location>
        <begin position="51"/>
        <end position="70"/>
    </location>
</feature>
<dbReference type="Proteomes" id="UP000829291">
    <property type="component" value="Chromosome 5"/>
</dbReference>
<keyword evidence="8 9" id="KW-0807">Transducer</keyword>